<dbReference type="EMBL" id="JEMC01002080">
    <property type="protein sequence ID" value="KYF90956.1"/>
    <property type="molecule type" value="Genomic_DNA"/>
</dbReference>
<protein>
    <submittedName>
        <fullName evidence="1">Uncharacterized protein</fullName>
    </submittedName>
</protein>
<reference evidence="1 2" key="1">
    <citation type="submission" date="2014-02" db="EMBL/GenBank/DDBJ databases">
        <title>The small core and large imbalanced accessory genome model reveals a collaborative survival strategy of Sorangium cellulosum strains in nature.</title>
        <authorList>
            <person name="Han K."/>
            <person name="Peng R."/>
            <person name="Blom J."/>
            <person name="Li Y.-Z."/>
        </authorList>
    </citation>
    <scope>NUCLEOTIDE SEQUENCE [LARGE SCALE GENOMIC DNA]</scope>
    <source>
        <strain evidence="1 2">So0149</strain>
    </source>
</reference>
<sequence length="125" mass="14398">MAPMSFNIRDPKHRMAVTFPGRPVTRRVSPGDVERYLRERGYEAHRLGDDAWPADAIYSWWPPRRPPRWPDPRPTAIDVPPRPVRGLRECCKSLEQAIETIAQNEGRTPGEVLREIAVMARMADE</sequence>
<accession>A0A150SEW9</accession>
<proteinExistence type="predicted"/>
<gene>
    <name evidence="1" type="ORF">BE18_26825</name>
</gene>
<name>A0A150SEW9_SORCE</name>
<evidence type="ECO:0000313" key="1">
    <source>
        <dbReference type="EMBL" id="KYF90956.1"/>
    </source>
</evidence>
<evidence type="ECO:0000313" key="2">
    <source>
        <dbReference type="Proteomes" id="UP000075515"/>
    </source>
</evidence>
<dbReference type="Proteomes" id="UP000075515">
    <property type="component" value="Unassembled WGS sequence"/>
</dbReference>
<organism evidence="1 2">
    <name type="scientific">Sorangium cellulosum</name>
    <name type="common">Polyangium cellulosum</name>
    <dbReference type="NCBI Taxonomy" id="56"/>
    <lineage>
        <taxon>Bacteria</taxon>
        <taxon>Pseudomonadati</taxon>
        <taxon>Myxococcota</taxon>
        <taxon>Polyangia</taxon>
        <taxon>Polyangiales</taxon>
        <taxon>Polyangiaceae</taxon>
        <taxon>Sorangium</taxon>
    </lineage>
</organism>
<comment type="caution">
    <text evidence="1">The sequence shown here is derived from an EMBL/GenBank/DDBJ whole genome shotgun (WGS) entry which is preliminary data.</text>
</comment>
<dbReference type="AlphaFoldDB" id="A0A150SEW9"/>